<evidence type="ECO:0000313" key="2">
    <source>
        <dbReference type="Proteomes" id="UP000215914"/>
    </source>
</evidence>
<reference evidence="1" key="1">
    <citation type="journal article" date="2017" name="Nature">
        <title>The sunflower genome provides insights into oil metabolism, flowering and Asterid evolution.</title>
        <authorList>
            <person name="Badouin H."/>
            <person name="Gouzy J."/>
            <person name="Grassa C.J."/>
            <person name="Murat F."/>
            <person name="Staton S.E."/>
            <person name="Cottret L."/>
            <person name="Lelandais-Briere C."/>
            <person name="Owens G.L."/>
            <person name="Carrere S."/>
            <person name="Mayjonade B."/>
            <person name="Legrand L."/>
            <person name="Gill N."/>
            <person name="Kane N.C."/>
            <person name="Bowers J.E."/>
            <person name="Hubner S."/>
            <person name="Bellec A."/>
            <person name="Berard A."/>
            <person name="Berges H."/>
            <person name="Blanchet N."/>
            <person name="Boniface M.C."/>
            <person name="Brunel D."/>
            <person name="Catrice O."/>
            <person name="Chaidir N."/>
            <person name="Claudel C."/>
            <person name="Donnadieu C."/>
            <person name="Faraut T."/>
            <person name="Fievet G."/>
            <person name="Helmstetter N."/>
            <person name="King M."/>
            <person name="Knapp S.J."/>
            <person name="Lai Z."/>
            <person name="Le Paslier M.C."/>
            <person name="Lippi Y."/>
            <person name="Lorenzon L."/>
            <person name="Mandel J.R."/>
            <person name="Marage G."/>
            <person name="Marchand G."/>
            <person name="Marquand E."/>
            <person name="Bret-Mestries E."/>
            <person name="Morien E."/>
            <person name="Nambeesan S."/>
            <person name="Nguyen T."/>
            <person name="Pegot-Espagnet P."/>
            <person name="Pouilly N."/>
            <person name="Raftis F."/>
            <person name="Sallet E."/>
            <person name="Schiex T."/>
            <person name="Thomas J."/>
            <person name="Vandecasteele C."/>
            <person name="Vares D."/>
            <person name="Vear F."/>
            <person name="Vautrin S."/>
            <person name="Crespi M."/>
            <person name="Mangin B."/>
            <person name="Burke J.M."/>
            <person name="Salse J."/>
            <person name="Munos S."/>
            <person name="Vincourt P."/>
            <person name="Rieseberg L.H."/>
            <person name="Langlade N.B."/>
        </authorList>
    </citation>
    <scope>NUCLEOTIDE SEQUENCE</scope>
    <source>
        <tissue evidence="1">Leaves</tissue>
    </source>
</reference>
<dbReference type="Proteomes" id="UP000215914">
    <property type="component" value="Unassembled WGS sequence"/>
</dbReference>
<sequence>MGQIPTKCSTKLLSHLVTFHSKQQLLPLFHSLAPHCFSGLS</sequence>
<evidence type="ECO:0000313" key="1">
    <source>
        <dbReference type="EMBL" id="KAF5811563.1"/>
    </source>
</evidence>
<name>A0A9K3JB26_HELAN</name>
<gene>
    <name evidence="1" type="ORF">HanXRQr2_Chr04g0182811</name>
</gene>
<dbReference type="EMBL" id="MNCJ02000319">
    <property type="protein sequence ID" value="KAF5811563.1"/>
    <property type="molecule type" value="Genomic_DNA"/>
</dbReference>
<organism evidence="1 2">
    <name type="scientific">Helianthus annuus</name>
    <name type="common">Common sunflower</name>
    <dbReference type="NCBI Taxonomy" id="4232"/>
    <lineage>
        <taxon>Eukaryota</taxon>
        <taxon>Viridiplantae</taxon>
        <taxon>Streptophyta</taxon>
        <taxon>Embryophyta</taxon>
        <taxon>Tracheophyta</taxon>
        <taxon>Spermatophyta</taxon>
        <taxon>Magnoliopsida</taxon>
        <taxon>eudicotyledons</taxon>
        <taxon>Gunneridae</taxon>
        <taxon>Pentapetalae</taxon>
        <taxon>asterids</taxon>
        <taxon>campanulids</taxon>
        <taxon>Asterales</taxon>
        <taxon>Asteraceae</taxon>
        <taxon>Asteroideae</taxon>
        <taxon>Heliantheae alliance</taxon>
        <taxon>Heliantheae</taxon>
        <taxon>Helianthus</taxon>
    </lineage>
</organism>
<dbReference type="AlphaFoldDB" id="A0A9K3JB26"/>
<proteinExistence type="predicted"/>
<accession>A0A9K3JB26</accession>
<keyword evidence="2" id="KW-1185">Reference proteome</keyword>
<protein>
    <submittedName>
        <fullName evidence="1">Uncharacterized protein</fullName>
    </submittedName>
</protein>
<comment type="caution">
    <text evidence="1">The sequence shown here is derived from an EMBL/GenBank/DDBJ whole genome shotgun (WGS) entry which is preliminary data.</text>
</comment>
<dbReference type="Gramene" id="mRNA:HanXRQr2_Chr04g0182811">
    <property type="protein sequence ID" value="mRNA:HanXRQr2_Chr04g0182811"/>
    <property type="gene ID" value="HanXRQr2_Chr04g0182811"/>
</dbReference>
<reference evidence="1" key="2">
    <citation type="submission" date="2020-06" db="EMBL/GenBank/DDBJ databases">
        <title>Helianthus annuus Genome sequencing and assembly Release 2.</title>
        <authorList>
            <person name="Gouzy J."/>
            <person name="Langlade N."/>
            <person name="Munos S."/>
        </authorList>
    </citation>
    <scope>NUCLEOTIDE SEQUENCE</scope>
    <source>
        <tissue evidence="1">Leaves</tissue>
    </source>
</reference>